<proteinExistence type="predicted"/>
<reference evidence="3" key="1">
    <citation type="submission" date="2016-06" db="UniProtKB">
        <authorList>
            <consortium name="WormBaseParasite"/>
        </authorList>
    </citation>
    <scope>IDENTIFICATION</scope>
</reference>
<dbReference type="WBParaSite" id="SCUD_0000177801-mRNA-1">
    <property type="protein sequence ID" value="SCUD_0000177801-mRNA-1"/>
    <property type="gene ID" value="SCUD_0000177801"/>
</dbReference>
<organism evidence="3">
    <name type="scientific">Schistosoma curassoni</name>
    <dbReference type="NCBI Taxonomy" id="6186"/>
    <lineage>
        <taxon>Eukaryota</taxon>
        <taxon>Metazoa</taxon>
        <taxon>Spiralia</taxon>
        <taxon>Lophotrochozoa</taxon>
        <taxon>Platyhelminthes</taxon>
        <taxon>Trematoda</taxon>
        <taxon>Digenea</taxon>
        <taxon>Strigeidida</taxon>
        <taxon>Schistosomatoidea</taxon>
        <taxon>Schistosomatidae</taxon>
        <taxon>Schistosoma</taxon>
    </lineage>
</organism>
<protein>
    <submittedName>
        <fullName evidence="3">Reverse transcriptase domain-containing protein</fullName>
    </submittedName>
</protein>
<dbReference type="Proteomes" id="UP000279833">
    <property type="component" value="Unassembled WGS sequence"/>
</dbReference>
<accession>A0A183JGF8</accession>
<dbReference type="EMBL" id="UZAK01001518">
    <property type="protein sequence ID" value="VDO69893.1"/>
    <property type="molecule type" value="Genomic_DNA"/>
</dbReference>
<evidence type="ECO:0000313" key="1">
    <source>
        <dbReference type="EMBL" id="VDO69893.1"/>
    </source>
</evidence>
<sequence length="95" mass="10383">MQLDDLDFADDLVLLSHMQQQMQEKTNSVAATLAVVGLNIHNGESKIVQYNTTCTNQMTLDGEALRDVRSFTFLGSIIDERGGPDADVNARIGKA</sequence>
<evidence type="ECO:0000313" key="2">
    <source>
        <dbReference type="Proteomes" id="UP000279833"/>
    </source>
</evidence>
<dbReference type="PANTHER" id="PTHR47027:SF25">
    <property type="entry name" value="REVERSE TRANSCRIPTASE DOMAIN-CONTAINING PROTEIN"/>
    <property type="match status" value="1"/>
</dbReference>
<evidence type="ECO:0000313" key="3">
    <source>
        <dbReference type="WBParaSite" id="SCUD_0000177801-mRNA-1"/>
    </source>
</evidence>
<dbReference type="PANTHER" id="PTHR47027">
    <property type="entry name" value="REVERSE TRANSCRIPTASE DOMAIN-CONTAINING PROTEIN"/>
    <property type="match status" value="1"/>
</dbReference>
<gene>
    <name evidence="1" type="ORF">SCUD_LOCUS1779</name>
</gene>
<reference evidence="1 2" key="2">
    <citation type="submission" date="2018-11" db="EMBL/GenBank/DDBJ databases">
        <authorList>
            <consortium name="Pathogen Informatics"/>
        </authorList>
    </citation>
    <scope>NUCLEOTIDE SEQUENCE [LARGE SCALE GENOMIC DNA]</scope>
    <source>
        <strain evidence="1">Dakar</strain>
        <strain evidence="2">Dakar, Senegal</strain>
    </source>
</reference>
<keyword evidence="2" id="KW-1185">Reference proteome</keyword>
<name>A0A183JGF8_9TREM</name>
<dbReference type="AlphaFoldDB" id="A0A183JGF8"/>